<proteinExistence type="predicted"/>
<dbReference type="EMBL" id="JBEPMA010000022">
    <property type="protein sequence ID" value="MET3618343.1"/>
    <property type="molecule type" value="Genomic_DNA"/>
</dbReference>
<dbReference type="Proteomes" id="UP001549162">
    <property type="component" value="Unassembled WGS sequence"/>
</dbReference>
<dbReference type="Gene3D" id="3.50.50.60">
    <property type="entry name" value="FAD/NAD(P)-binding domain"/>
    <property type="match status" value="1"/>
</dbReference>
<gene>
    <name evidence="1" type="ORF">ABID14_001982</name>
</gene>
<reference evidence="1 2" key="1">
    <citation type="submission" date="2024-06" db="EMBL/GenBank/DDBJ databases">
        <title>Genomic Encyclopedia of Type Strains, Phase IV (KMG-IV): sequencing the most valuable type-strain genomes for metagenomic binning, comparative biology and taxonomic classification.</title>
        <authorList>
            <person name="Goeker M."/>
        </authorList>
    </citation>
    <scope>NUCLEOTIDE SEQUENCE [LARGE SCALE GENOMIC DNA]</scope>
    <source>
        <strain evidence="1 2">DSM 21460</strain>
    </source>
</reference>
<dbReference type="InterPro" id="IPR036188">
    <property type="entry name" value="FAD/NAD-bd_sf"/>
</dbReference>
<evidence type="ECO:0000313" key="2">
    <source>
        <dbReference type="Proteomes" id="UP001549162"/>
    </source>
</evidence>
<dbReference type="SUPFAM" id="SSF51905">
    <property type="entry name" value="FAD/NAD(P)-binding domain"/>
    <property type="match status" value="1"/>
</dbReference>
<organism evidence="1 2">
    <name type="scientific">Peptoniphilus olsenii</name>
    <dbReference type="NCBI Taxonomy" id="411570"/>
    <lineage>
        <taxon>Bacteria</taxon>
        <taxon>Bacillati</taxon>
        <taxon>Bacillota</taxon>
        <taxon>Tissierellia</taxon>
        <taxon>Tissierellales</taxon>
        <taxon>Peptoniphilaceae</taxon>
        <taxon>Peptoniphilus</taxon>
    </lineage>
</organism>
<sequence length="88" mass="10335">MAKPDIALNPYGFVKSLINKAVKSYNLQVLEHTRFLDIKEEDGYQIVEILNKNEKIKLKFKKVIIATGYQMPYFLKSQMKNLKIKKLM</sequence>
<keyword evidence="2" id="KW-1185">Reference proteome</keyword>
<protein>
    <submittedName>
        <fullName evidence="1">Flavin-dependent dehydrogenase</fullName>
    </submittedName>
</protein>
<accession>A0ABV2JC16</accession>
<comment type="caution">
    <text evidence="1">The sequence shown here is derived from an EMBL/GenBank/DDBJ whole genome shotgun (WGS) entry which is preliminary data.</text>
</comment>
<name>A0ABV2JC16_9FIRM</name>
<evidence type="ECO:0000313" key="1">
    <source>
        <dbReference type="EMBL" id="MET3618343.1"/>
    </source>
</evidence>